<dbReference type="GO" id="GO:0005886">
    <property type="term" value="C:plasma membrane"/>
    <property type="evidence" value="ECO:0007669"/>
    <property type="project" value="UniProtKB-SubCell"/>
</dbReference>
<dbReference type="PROSITE" id="PS00409">
    <property type="entry name" value="PROKAR_NTER_METHYL"/>
    <property type="match status" value="1"/>
</dbReference>
<keyword evidence="3" id="KW-1003">Cell membrane</keyword>
<evidence type="ECO:0000313" key="12">
    <source>
        <dbReference type="EMBL" id="QTR53390.1"/>
    </source>
</evidence>
<evidence type="ECO:0000256" key="2">
    <source>
        <dbReference type="ARBA" id="ARBA00021549"/>
    </source>
</evidence>
<dbReference type="NCBIfam" id="TIGR02532">
    <property type="entry name" value="IV_pilin_GFxxxE"/>
    <property type="match status" value="1"/>
</dbReference>
<evidence type="ECO:0000256" key="10">
    <source>
        <dbReference type="ARBA" id="ARBA00030775"/>
    </source>
</evidence>
<keyword evidence="8" id="KW-0472">Membrane</keyword>
<keyword evidence="5" id="KW-0997">Cell inner membrane</keyword>
<evidence type="ECO:0000313" key="13">
    <source>
        <dbReference type="Proteomes" id="UP000672009"/>
    </source>
</evidence>
<evidence type="ECO:0000256" key="7">
    <source>
        <dbReference type="ARBA" id="ARBA00022989"/>
    </source>
</evidence>
<dbReference type="GO" id="GO:0015628">
    <property type="term" value="P:protein secretion by the type II secretion system"/>
    <property type="evidence" value="ECO:0007669"/>
    <property type="project" value="InterPro"/>
</dbReference>
<feature type="domain" description="General secretion pathway GspH" evidence="11">
    <location>
        <begin position="46"/>
        <end position="175"/>
    </location>
</feature>
<dbReference type="GO" id="GO:0015627">
    <property type="term" value="C:type II protein secretion system complex"/>
    <property type="evidence" value="ECO:0007669"/>
    <property type="project" value="InterPro"/>
</dbReference>
<reference evidence="12" key="1">
    <citation type="submission" date="2021-04" db="EMBL/GenBank/DDBJ databases">
        <title>Genomics, taxonomy and metabolism of representatives of sulfur bacteria of the genus Thiothrix: Thiothrix fructosivorans QT, Thiothrix unzii A1T and three new species, Thiothrix subterranea sp. nov., Thiothrix litoralis sp. nov. and 'Candidatus Thiothrix anitrata' sp. nov.</title>
        <authorList>
            <person name="Ravin N.V."/>
            <person name="Smolyakov D."/>
            <person name="Rudenko T.S."/>
            <person name="Mardanov A.V."/>
            <person name="Beletsky A.V."/>
            <person name="Markov N.D."/>
            <person name="Fomenkov A.I."/>
            <person name="Roberts R.J."/>
            <person name="Karnachuk O.V."/>
            <person name="Novikov A."/>
            <person name="Grabovich M.Y."/>
        </authorList>
    </citation>
    <scope>NUCLEOTIDE SEQUENCE</scope>
    <source>
        <strain evidence="12">A1</strain>
    </source>
</reference>
<evidence type="ECO:0000256" key="4">
    <source>
        <dbReference type="ARBA" id="ARBA00022481"/>
    </source>
</evidence>
<dbReference type="InterPro" id="IPR045584">
    <property type="entry name" value="Pilin-like"/>
</dbReference>
<evidence type="ECO:0000256" key="8">
    <source>
        <dbReference type="ARBA" id="ARBA00023136"/>
    </source>
</evidence>
<dbReference type="AlphaFoldDB" id="A0A975II58"/>
<keyword evidence="13" id="KW-1185">Reference proteome</keyword>
<dbReference type="Gene3D" id="3.55.40.10">
    <property type="entry name" value="minor pseudopilin epsh domain"/>
    <property type="match status" value="1"/>
</dbReference>
<sequence>MMNPKQHGMTLVELMVTLAVAAILVSAALPSLSDMAANNRLSALNNQLVSSLNYARSEAVKRRYDVALCVRNSAGTACNASGGFESGWIIFTDCNGDGAVTATNVCDLDGNGVNESAEVILQDNLPNTDGVAISSNFTSPRQIRYRPNGTVIGAGKLTLTKGGSNIHDVKVALTGRVSSCKYGATYGACSP</sequence>
<name>A0A975II58_9GAMM</name>
<gene>
    <name evidence="12" type="ORF">J9260_17070</name>
</gene>
<dbReference type="InterPro" id="IPR022346">
    <property type="entry name" value="T2SS_GspH"/>
</dbReference>
<evidence type="ECO:0000256" key="5">
    <source>
        <dbReference type="ARBA" id="ARBA00022519"/>
    </source>
</evidence>
<proteinExistence type="inferred from homology"/>
<comment type="subcellular location">
    <subcellularLocation>
        <location evidence="1">Cell inner membrane</location>
        <topology evidence="1">Single-pass membrane protein</topology>
    </subcellularLocation>
</comment>
<dbReference type="Pfam" id="PF12019">
    <property type="entry name" value="GspH"/>
    <property type="match status" value="1"/>
</dbReference>
<protein>
    <recommendedName>
        <fullName evidence="2">Type II secretion system protein H</fullName>
    </recommendedName>
    <alternativeName>
        <fullName evidence="10">General secretion pathway protein H</fullName>
    </alternativeName>
</protein>
<dbReference type="RefSeq" id="WP_210218906.1">
    <property type="nucleotide sequence ID" value="NZ_CP072793.1"/>
</dbReference>
<dbReference type="KEGG" id="tun:J9260_17070"/>
<evidence type="ECO:0000259" key="11">
    <source>
        <dbReference type="Pfam" id="PF12019"/>
    </source>
</evidence>
<comment type="similarity">
    <text evidence="9">Belongs to the GSP H family.</text>
</comment>
<dbReference type="Proteomes" id="UP000672009">
    <property type="component" value="Chromosome"/>
</dbReference>
<organism evidence="12 13">
    <name type="scientific">Thiothrix unzii</name>
    <dbReference type="NCBI Taxonomy" id="111769"/>
    <lineage>
        <taxon>Bacteria</taxon>
        <taxon>Pseudomonadati</taxon>
        <taxon>Pseudomonadota</taxon>
        <taxon>Gammaproteobacteria</taxon>
        <taxon>Thiotrichales</taxon>
        <taxon>Thiotrichaceae</taxon>
        <taxon>Thiothrix</taxon>
    </lineage>
</organism>
<keyword evidence="4" id="KW-0488">Methylation</keyword>
<keyword evidence="7" id="KW-1133">Transmembrane helix</keyword>
<evidence type="ECO:0000256" key="9">
    <source>
        <dbReference type="ARBA" id="ARBA00025772"/>
    </source>
</evidence>
<evidence type="ECO:0000256" key="1">
    <source>
        <dbReference type="ARBA" id="ARBA00004377"/>
    </source>
</evidence>
<dbReference type="Pfam" id="PF07963">
    <property type="entry name" value="N_methyl"/>
    <property type="match status" value="1"/>
</dbReference>
<dbReference type="EMBL" id="CP072793">
    <property type="protein sequence ID" value="QTR53390.1"/>
    <property type="molecule type" value="Genomic_DNA"/>
</dbReference>
<keyword evidence="6" id="KW-0812">Transmembrane</keyword>
<dbReference type="InterPro" id="IPR012902">
    <property type="entry name" value="N_methyl_site"/>
</dbReference>
<evidence type="ECO:0000256" key="3">
    <source>
        <dbReference type="ARBA" id="ARBA00022475"/>
    </source>
</evidence>
<evidence type="ECO:0000256" key="6">
    <source>
        <dbReference type="ARBA" id="ARBA00022692"/>
    </source>
</evidence>
<accession>A0A975II58</accession>
<dbReference type="SUPFAM" id="SSF54523">
    <property type="entry name" value="Pili subunits"/>
    <property type="match status" value="1"/>
</dbReference>